<dbReference type="Proteomes" id="UP001235547">
    <property type="component" value="Chromosome 1"/>
</dbReference>
<dbReference type="RefSeq" id="WP_280733272.1">
    <property type="nucleotide sequence ID" value="NZ_CP120368.1"/>
</dbReference>
<keyword evidence="2" id="KW-0645">Protease</keyword>
<evidence type="ECO:0000313" key="9">
    <source>
        <dbReference type="EMBL" id="WEX82542.1"/>
    </source>
</evidence>
<dbReference type="PANTHER" id="PTHR21666">
    <property type="entry name" value="PEPTIDASE-RELATED"/>
    <property type="match status" value="1"/>
</dbReference>
<comment type="cofactor">
    <cofactor evidence="1">
        <name>Zn(2+)</name>
        <dbReference type="ChEBI" id="CHEBI:29105"/>
    </cofactor>
</comment>
<keyword evidence="7" id="KW-0472">Membrane</keyword>
<evidence type="ECO:0000256" key="6">
    <source>
        <dbReference type="ARBA" id="ARBA00023049"/>
    </source>
</evidence>
<keyword evidence="3" id="KW-0479">Metal-binding</keyword>
<keyword evidence="6" id="KW-0482">Metalloprotease</keyword>
<dbReference type="CDD" id="cd12797">
    <property type="entry name" value="M23_peptidase"/>
    <property type="match status" value="1"/>
</dbReference>
<reference evidence="9 10" key="1">
    <citation type="submission" date="2023-03" db="EMBL/GenBank/DDBJ databases">
        <authorList>
            <person name="Kaur S."/>
            <person name="Espinosa-Saiz D."/>
            <person name="Velazquez E."/>
            <person name="Menendez E."/>
            <person name="diCenzo G.C."/>
        </authorList>
    </citation>
    <scope>NUCLEOTIDE SEQUENCE [LARGE SCALE GENOMIC DNA]</scope>
    <source>
        <strain evidence="9 10">LMG 27395</strain>
    </source>
</reference>
<gene>
    <name evidence="9" type="ORF">PYH38_004847</name>
</gene>
<keyword evidence="4" id="KW-0378">Hydrolase</keyword>
<keyword evidence="5" id="KW-0862">Zinc</keyword>
<feature type="transmembrane region" description="Helical" evidence="7">
    <location>
        <begin position="35"/>
        <end position="60"/>
    </location>
</feature>
<evidence type="ECO:0000256" key="2">
    <source>
        <dbReference type="ARBA" id="ARBA00022670"/>
    </source>
</evidence>
<evidence type="ECO:0000313" key="10">
    <source>
        <dbReference type="Proteomes" id="UP001235547"/>
    </source>
</evidence>
<dbReference type="Gene3D" id="2.70.70.10">
    <property type="entry name" value="Glucose Permease (Domain IIA)"/>
    <property type="match status" value="1"/>
</dbReference>
<accession>A0ABY8CXC8</accession>
<feature type="domain" description="M23ase beta-sheet core" evidence="8">
    <location>
        <begin position="336"/>
        <end position="430"/>
    </location>
</feature>
<evidence type="ECO:0000259" key="8">
    <source>
        <dbReference type="Pfam" id="PF01551"/>
    </source>
</evidence>
<dbReference type="InterPro" id="IPR050570">
    <property type="entry name" value="Cell_wall_metabolism_enzyme"/>
</dbReference>
<evidence type="ECO:0000256" key="3">
    <source>
        <dbReference type="ARBA" id="ARBA00022723"/>
    </source>
</evidence>
<name>A0ABY8CXC8_9HYPH</name>
<organism evidence="9 10">
    <name type="scientific">Sinorhizobium numidicum</name>
    <dbReference type="NCBI Taxonomy" id="680248"/>
    <lineage>
        <taxon>Bacteria</taxon>
        <taxon>Pseudomonadati</taxon>
        <taxon>Pseudomonadota</taxon>
        <taxon>Alphaproteobacteria</taxon>
        <taxon>Hyphomicrobiales</taxon>
        <taxon>Rhizobiaceae</taxon>
        <taxon>Sinorhizobium/Ensifer group</taxon>
        <taxon>Sinorhizobium</taxon>
    </lineage>
</organism>
<keyword evidence="7" id="KW-0812">Transmembrane</keyword>
<keyword evidence="7" id="KW-1133">Transmembrane helix</keyword>
<dbReference type="SUPFAM" id="SSF51261">
    <property type="entry name" value="Duplicated hybrid motif"/>
    <property type="match status" value="1"/>
</dbReference>
<sequence length="445" mass="47033">MSVRPANGGFGKRRQNHVLILASGDKVRHMTVRPWMVALGASVIGVFGIGYLAATTYLVLRDDLIGGTIARQARMQHEYEDRITALRALVDRVTSRQLLDQQIVEEKVEKLLQQQLALFSRSGKVGALAEGGELVEDAGQAAAVRATEPLAYGKSAAGNGGAEAIEEIMGIGGETSEAPPPLGALGYGPAFTAKGDQEPISDQTDRIFSKVTLSLKGIEREQMAHVLQLTSSASRTSDAIRTIVEQTGFTLPAPTTTEASNAASPADETAIGGPFVEPQIEDRFDQSLAALDSALLELEQTRDAARKLPLANPAPASDITSNFGNRLDPFLGRLALHAGIDFRAATGTRIRSTAAGTVTMAGPAGGYGNMIEIDHGNGVATRYAHLAVILVSTGDRVTADEVIGKSGTTGRSTGPHLHYEIRLNGQAVDPMRFLRAGVKVAGYMN</sequence>
<dbReference type="InterPro" id="IPR011055">
    <property type="entry name" value="Dup_hybrid_motif"/>
</dbReference>
<evidence type="ECO:0000256" key="1">
    <source>
        <dbReference type="ARBA" id="ARBA00001947"/>
    </source>
</evidence>
<dbReference type="EMBL" id="CP120371">
    <property type="protein sequence ID" value="WEX82542.1"/>
    <property type="molecule type" value="Genomic_DNA"/>
</dbReference>
<dbReference type="InterPro" id="IPR016047">
    <property type="entry name" value="M23ase_b-sheet_dom"/>
</dbReference>
<proteinExistence type="predicted"/>
<evidence type="ECO:0000256" key="7">
    <source>
        <dbReference type="SAM" id="Phobius"/>
    </source>
</evidence>
<keyword evidence="10" id="KW-1185">Reference proteome</keyword>
<dbReference type="PANTHER" id="PTHR21666:SF288">
    <property type="entry name" value="CELL DIVISION PROTEIN YTFB"/>
    <property type="match status" value="1"/>
</dbReference>
<evidence type="ECO:0000256" key="5">
    <source>
        <dbReference type="ARBA" id="ARBA00022833"/>
    </source>
</evidence>
<dbReference type="Pfam" id="PF01551">
    <property type="entry name" value="Peptidase_M23"/>
    <property type="match status" value="1"/>
</dbReference>
<evidence type="ECO:0000256" key="4">
    <source>
        <dbReference type="ARBA" id="ARBA00022801"/>
    </source>
</evidence>
<protein>
    <submittedName>
        <fullName evidence="9">M23 family metallopeptidase</fullName>
    </submittedName>
</protein>